<reference evidence="1 2" key="1">
    <citation type="journal article" date="2011" name="J. Bacteriol.">
        <title>Complete genome sequence of Yersinia enterocolitica subsp. palearctica serogroup O:3.</title>
        <authorList>
            <person name="Batzilla J."/>
            <person name="Hoper D."/>
            <person name="Antonenka U."/>
            <person name="Heesemann J."/>
            <person name="Rakin A."/>
        </authorList>
    </citation>
    <scope>NUCLEOTIDE SEQUENCE [LARGE SCALE GENOMIC DNA]</scope>
    <source>
        <strain evidence="2">DSM 13030 / CIP 106945 / Y11</strain>
        <plasmid evidence="1 2">pYV03</plasmid>
    </source>
</reference>
<gene>
    <name evidence="1" type="ordered locus">Y11_p0821</name>
</gene>
<dbReference type="SMR" id="A0A0H3NZW9"/>
<name>A0A0H3NZW9_YERE1</name>
<dbReference type="AlphaFoldDB" id="A0A0H3NZW9"/>
<dbReference type="GeneID" id="31412302"/>
<geneLocation type="plasmid" evidence="1 2">
    <name>pYV03</name>
</geneLocation>
<dbReference type="InterPro" id="IPR012672">
    <property type="entry name" value="T3SS_YscX"/>
</dbReference>
<dbReference type="Proteomes" id="UP000008084">
    <property type="component" value="Plasmid pYV03"/>
</dbReference>
<dbReference type="Pfam" id="PF09474">
    <property type="entry name" value="Type_III_YscX"/>
    <property type="match status" value="1"/>
</dbReference>
<accession>A0A0H3NZW9</accession>
<dbReference type="NCBIfam" id="TIGR02502">
    <property type="entry name" value="type_III_YscX"/>
    <property type="match status" value="1"/>
</dbReference>
<dbReference type="KEGG" id="yey:Y11_p0821"/>
<keyword evidence="1" id="KW-0614">Plasmid</keyword>
<protein>
    <submittedName>
        <fullName evidence="1">Putative type III secretion protein YscX</fullName>
    </submittedName>
</protein>
<dbReference type="EMBL" id="FR745874">
    <property type="protein sequence ID" value="CBY78179.1"/>
    <property type="molecule type" value="Genomic_DNA"/>
</dbReference>
<organism evidence="1 2">
    <name type="scientific">Yersinia enterocolitica subsp. palearctica serotype O:3 (strain DSM 13030 / CIP 106945 / Y11)</name>
    <dbReference type="NCBI Taxonomy" id="930944"/>
    <lineage>
        <taxon>Bacteria</taxon>
        <taxon>Pseudomonadati</taxon>
        <taxon>Pseudomonadota</taxon>
        <taxon>Gammaproteobacteria</taxon>
        <taxon>Enterobacterales</taxon>
        <taxon>Yersiniaceae</taxon>
        <taxon>Yersinia</taxon>
    </lineage>
</organism>
<dbReference type="PATRIC" id="fig|930944.6.peg.4404"/>
<evidence type="ECO:0000313" key="2">
    <source>
        <dbReference type="Proteomes" id="UP000008084"/>
    </source>
</evidence>
<sequence>MSRIITAPHIGIEKLSAISLEELSCGLPDRYALPPDGHPVEPHLERLYPTAQSKRSLWDFASPGYTFHGLHRAQDYRRELDTLQSLLTTSQSSELQAAAALLKCQQDDDRLLQIILNLLHKV</sequence>
<dbReference type="HOGENOM" id="CLU_2033138_0_0_6"/>
<dbReference type="RefSeq" id="WP_010891214.1">
    <property type="nucleotide sequence ID" value="NC_017565.1"/>
</dbReference>
<proteinExistence type="predicted"/>
<evidence type="ECO:0000313" key="1">
    <source>
        <dbReference type="EMBL" id="CBY78179.1"/>
    </source>
</evidence>